<dbReference type="PROSITE" id="PS50828">
    <property type="entry name" value="SMR"/>
    <property type="match status" value="1"/>
</dbReference>
<dbReference type="PANTHER" id="PTHR35562">
    <property type="entry name" value="DNA ENDONUCLEASE SMRA-RELATED"/>
    <property type="match status" value="1"/>
</dbReference>
<comment type="caution">
    <text evidence="3">The sequence shown here is derived from an EMBL/GenBank/DDBJ whole genome shotgun (WGS) entry which is preliminary data.</text>
</comment>
<dbReference type="Gene3D" id="3.30.1370.110">
    <property type="match status" value="1"/>
</dbReference>
<gene>
    <name evidence="3" type="ORF">V6L76_06740</name>
</gene>
<evidence type="ECO:0000256" key="1">
    <source>
        <dbReference type="SAM" id="MobiDB-lite"/>
    </source>
</evidence>
<evidence type="ECO:0000313" key="4">
    <source>
        <dbReference type="Proteomes" id="UP001380822"/>
    </source>
</evidence>
<dbReference type="PANTHER" id="PTHR35562:SF2">
    <property type="entry name" value="DNA ENDONUCLEASE SMRA-RELATED"/>
    <property type="match status" value="1"/>
</dbReference>
<evidence type="ECO:0000313" key="3">
    <source>
        <dbReference type="EMBL" id="MEH0095940.1"/>
    </source>
</evidence>
<proteinExistence type="predicted"/>
<feature type="region of interest" description="Disordered" evidence="1">
    <location>
        <begin position="63"/>
        <end position="85"/>
    </location>
</feature>
<dbReference type="SUPFAM" id="SSF160443">
    <property type="entry name" value="SMR domain-like"/>
    <property type="match status" value="1"/>
</dbReference>
<protein>
    <submittedName>
        <fullName evidence="3">Smr/MutS family protein</fullName>
    </submittedName>
</protein>
<dbReference type="InterPro" id="IPR036063">
    <property type="entry name" value="Smr_dom_sf"/>
</dbReference>
<accession>A0ABU7ZMC1</accession>
<dbReference type="Proteomes" id="UP001380822">
    <property type="component" value="Unassembled WGS sequence"/>
</dbReference>
<name>A0ABU7ZMC1_9HYPH</name>
<organism evidence="3 4">
    <name type="scientific">Pannonibacter anstelovis</name>
    <dbReference type="NCBI Taxonomy" id="3121537"/>
    <lineage>
        <taxon>Bacteria</taxon>
        <taxon>Pseudomonadati</taxon>
        <taxon>Pseudomonadota</taxon>
        <taxon>Alphaproteobacteria</taxon>
        <taxon>Hyphomicrobiales</taxon>
        <taxon>Stappiaceae</taxon>
        <taxon>Pannonibacter</taxon>
    </lineage>
</organism>
<dbReference type="RefSeq" id="WP_334250748.1">
    <property type="nucleotide sequence ID" value="NZ_JBAKBE010000003.1"/>
</dbReference>
<feature type="domain" description="Smr" evidence="2">
    <location>
        <begin position="105"/>
        <end position="202"/>
    </location>
</feature>
<reference evidence="3 4" key="1">
    <citation type="submission" date="2024-02" db="EMBL/GenBank/DDBJ databases">
        <title>A new putative Pannonibacter species isolated from two cases of bloodstream infections in paediatric patients.</title>
        <authorList>
            <person name="Castellana S."/>
            <person name="De Laurentiis V."/>
            <person name="Grassi M."/>
            <person name="De Leonardis F."/>
            <person name="Mosca A."/>
            <person name="De Carlo C."/>
            <person name="Sparapano E."/>
            <person name="Ronga L."/>
            <person name="Santacroce L."/>
            <person name="Chironna M."/>
            <person name="De Robertis A."/>
            <person name="Bianco A."/>
            <person name="Del Sambro L."/>
            <person name="Capozzi L."/>
            <person name="Parisi A."/>
        </authorList>
    </citation>
    <scope>NUCLEOTIDE SEQUENCE [LARGE SCALE GENOMIC DNA]</scope>
    <source>
        <strain evidence="3 4">Pt2</strain>
    </source>
</reference>
<evidence type="ECO:0000259" key="2">
    <source>
        <dbReference type="PROSITE" id="PS50828"/>
    </source>
</evidence>
<keyword evidence="4" id="KW-1185">Reference proteome</keyword>
<dbReference type="EMBL" id="JBAKBE010000003">
    <property type="protein sequence ID" value="MEH0095940.1"/>
    <property type="molecule type" value="Genomic_DNA"/>
</dbReference>
<sequence length="206" mass="22612">MSGRRGRKSLSTEDKQIWSKVAATLTPLKTTRPLEPDPDLEHELSLAEEMARAGIAMTDAGQGAGTAETAIRTPARPKGPPPLAPLERRVRQKIVRGMRSFDARIDLHGMTQHEAHDQLRGFLHVAYQRGHVIVLVITGKGGRGMNGSSSAGHGTPYMDERGILRRVVPQWLAMADLRHIVLGFEEAHLTHGGSGALYVRLRKRKA</sequence>
<dbReference type="Pfam" id="PF01713">
    <property type="entry name" value="Smr"/>
    <property type="match status" value="1"/>
</dbReference>
<dbReference type="InterPro" id="IPR002625">
    <property type="entry name" value="Smr_dom"/>
</dbReference>